<keyword evidence="1" id="KW-0812">Transmembrane</keyword>
<accession>A0A8E2JAG2</accession>
<reference evidence="2 3" key="1">
    <citation type="journal article" date="2016" name="Nat. Commun.">
        <title>Ectomycorrhizal ecology is imprinted in the genome of the dominant symbiotic fungus Cenococcum geophilum.</title>
        <authorList>
            <consortium name="DOE Joint Genome Institute"/>
            <person name="Peter M."/>
            <person name="Kohler A."/>
            <person name="Ohm R.A."/>
            <person name="Kuo A."/>
            <person name="Krutzmann J."/>
            <person name="Morin E."/>
            <person name="Arend M."/>
            <person name="Barry K.W."/>
            <person name="Binder M."/>
            <person name="Choi C."/>
            <person name="Clum A."/>
            <person name="Copeland A."/>
            <person name="Grisel N."/>
            <person name="Haridas S."/>
            <person name="Kipfer T."/>
            <person name="LaButti K."/>
            <person name="Lindquist E."/>
            <person name="Lipzen A."/>
            <person name="Maire R."/>
            <person name="Meier B."/>
            <person name="Mihaltcheva S."/>
            <person name="Molinier V."/>
            <person name="Murat C."/>
            <person name="Poggeler S."/>
            <person name="Quandt C.A."/>
            <person name="Sperisen C."/>
            <person name="Tritt A."/>
            <person name="Tisserant E."/>
            <person name="Crous P.W."/>
            <person name="Henrissat B."/>
            <person name="Nehls U."/>
            <person name="Egli S."/>
            <person name="Spatafora J.W."/>
            <person name="Grigoriev I.V."/>
            <person name="Martin F.M."/>
        </authorList>
    </citation>
    <scope>NUCLEOTIDE SEQUENCE [LARGE SCALE GENOMIC DNA]</scope>
    <source>
        <strain evidence="2 3">CBS 459.81</strain>
    </source>
</reference>
<proteinExistence type="predicted"/>
<sequence>MHHKTASSRTEIAQYLFGKADEFPAYFRIIDELREPSPVSHEDVLKIVELLKANPRATWTEANPRVREQNEPSMTTSKINNAINIAVQAIIMVDCAARDRHSTTYEVDNYRPISWELSESFLDFNALKAWKLKKRLAVTFRITDDLAEHLLYDSHHNVLYLFHQTAFLKAHLERSRTHLSMDCGLEDSLKFGILPPQLLVETLHSLQAVLFPIMDDKSADILTALIRKIGFDSDCNQYDGYMRFKEPPEDFIYQYWGERLARLEELIMRRDPRNKMERWFRWHTTDMNFLVVALLALAISIVVGLITITVTCVQTWIAWQAWKHPVIPLA</sequence>
<dbReference type="OrthoDB" id="5428890at2759"/>
<gene>
    <name evidence="2" type="ORF">K432DRAFT_409162</name>
</gene>
<feature type="transmembrane region" description="Helical" evidence="1">
    <location>
        <begin position="289"/>
        <end position="319"/>
    </location>
</feature>
<evidence type="ECO:0000313" key="2">
    <source>
        <dbReference type="EMBL" id="OCK75288.1"/>
    </source>
</evidence>
<evidence type="ECO:0000256" key="1">
    <source>
        <dbReference type="SAM" id="Phobius"/>
    </source>
</evidence>
<organism evidence="2 3">
    <name type="scientific">Lepidopterella palustris CBS 459.81</name>
    <dbReference type="NCBI Taxonomy" id="1314670"/>
    <lineage>
        <taxon>Eukaryota</taxon>
        <taxon>Fungi</taxon>
        <taxon>Dikarya</taxon>
        <taxon>Ascomycota</taxon>
        <taxon>Pezizomycotina</taxon>
        <taxon>Dothideomycetes</taxon>
        <taxon>Pleosporomycetidae</taxon>
        <taxon>Mytilinidiales</taxon>
        <taxon>Argynnaceae</taxon>
        <taxon>Lepidopterella</taxon>
    </lineage>
</organism>
<evidence type="ECO:0000313" key="3">
    <source>
        <dbReference type="Proteomes" id="UP000250266"/>
    </source>
</evidence>
<dbReference type="EMBL" id="KV745338">
    <property type="protein sequence ID" value="OCK75288.1"/>
    <property type="molecule type" value="Genomic_DNA"/>
</dbReference>
<keyword evidence="1" id="KW-1133">Transmembrane helix</keyword>
<dbReference type="AlphaFoldDB" id="A0A8E2JAG2"/>
<keyword evidence="1" id="KW-0472">Membrane</keyword>
<dbReference type="Proteomes" id="UP000250266">
    <property type="component" value="Unassembled WGS sequence"/>
</dbReference>
<name>A0A8E2JAG2_9PEZI</name>
<keyword evidence="3" id="KW-1185">Reference proteome</keyword>
<protein>
    <submittedName>
        <fullName evidence="2">Uncharacterized protein</fullName>
    </submittedName>
</protein>